<dbReference type="Proteomes" id="UP000235371">
    <property type="component" value="Unassembled WGS sequence"/>
</dbReference>
<dbReference type="STRING" id="1095630.A0A2J6SZ25"/>
<dbReference type="GO" id="GO:0003676">
    <property type="term" value="F:nucleic acid binding"/>
    <property type="evidence" value="ECO:0007669"/>
    <property type="project" value="InterPro"/>
</dbReference>
<accession>A0A2J6SZ25</accession>
<protein>
    <submittedName>
        <fullName evidence="1">Uncharacterized protein</fullName>
    </submittedName>
</protein>
<dbReference type="InterPro" id="IPR036397">
    <property type="entry name" value="RNaseH_sf"/>
</dbReference>
<dbReference type="OrthoDB" id="3556043at2759"/>
<proteinExistence type="predicted"/>
<dbReference type="EMBL" id="KZ613853">
    <property type="protein sequence ID" value="PMD56025.1"/>
    <property type="molecule type" value="Genomic_DNA"/>
</dbReference>
<evidence type="ECO:0000313" key="2">
    <source>
        <dbReference type="Proteomes" id="UP000235371"/>
    </source>
</evidence>
<reference evidence="1 2" key="1">
    <citation type="submission" date="2016-04" db="EMBL/GenBank/DDBJ databases">
        <title>A degradative enzymes factory behind the ericoid mycorrhizal symbiosis.</title>
        <authorList>
            <consortium name="DOE Joint Genome Institute"/>
            <person name="Martino E."/>
            <person name="Morin E."/>
            <person name="Grelet G."/>
            <person name="Kuo A."/>
            <person name="Kohler A."/>
            <person name="Daghino S."/>
            <person name="Barry K."/>
            <person name="Choi C."/>
            <person name="Cichocki N."/>
            <person name="Clum A."/>
            <person name="Copeland A."/>
            <person name="Hainaut M."/>
            <person name="Haridas S."/>
            <person name="Labutti K."/>
            <person name="Lindquist E."/>
            <person name="Lipzen A."/>
            <person name="Khouja H.-R."/>
            <person name="Murat C."/>
            <person name="Ohm R."/>
            <person name="Olson A."/>
            <person name="Spatafora J."/>
            <person name="Veneault-Fourrey C."/>
            <person name="Henrissat B."/>
            <person name="Grigoriev I."/>
            <person name="Martin F."/>
            <person name="Perotto S."/>
        </authorList>
    </citation>
    <scope>NUCLEOTIDE SEQUENCE [LARGE SCALE GENOMIC DNA]</scope>
    <source>
        <strain evidence="1 2">E</strain>
    </source>
</reference>
<evidence type="ECO:0000313" key="1">
    <source>
        <dbReference type="EMBL" id="PMD56025.1"/>
    </source>
</evidence>
<dbReference type="GeneID" id="36595944"/>
<organism evidence="1 2">
    <name type="scientific">Hyaloscypha bicolor E</name>
    <dbReference type="NCBI Taxonomy" id="1095630"/>
    <lineage>
        <taxon>Eukaryota</taxon>
        <taxon>Fungi</taxon>
        <taxon>Dikarya</taxon>
        <taxon>Ascomycota</taxon>
        <taxon>Pezizomycotina</taxon>
        <taxon>Leotiomycetes</taxon>
        <taxon>Helotiales</taxon>
        <taxon>Hyaloscyphaceae</taxon>
        <taxon>Hyaloscypha</taxon>
        <taxon>Hyaloscypha bicolor</taxon>
    </lineage>
</organism>
<sequence length="90" mass="10703">MVQTYSTGKNIKIMVWGCFWDYGRSNYYIMDRNFESAKYGHLANSYLEICNTEVAPIFLRFDDSYLFIQDNTSIYRAYIVQAWFALHSII</sequence>
<dbReference type="RefSeq" id="XP_024732929.1">
    <property type="nucleotide sequence ID" value="XM_024887868.1"/>
</dbReference>
<name>A0A2J6SZ25_9HELO</name>
<dbReference type="InParanoid" id="A0A2J6SZ25"/>
<gene>
    <name evidence="1" type="ORF">K444DRAFT_694502</name>
</gene>
<keyword evidence="2" id="KW-1185">Reference proteome</keyword>
<dbReference type="AlphaFoldDB" id="A0A2J6SZ25"/>
<dbReference type="Gene3D" id="3.30.420.10">
    <property type="entry name" value="Ribonuclease H-like superfamily/Ribonuclease H"/>
    <property type="match status" value="1"/>
</dbReference>